<gene>
    <name evidence="2" type="ORF">Pcinc_006521</name>
</gene>
<proteinExistence type="predicted"/>
<evidence type="ECO:0000313" key="2">
    <source>
        <dbReference type="EMBL" id="KAK3889474.1"/>
    </source>
</evidence>
<accession>A0AAE1GD00</accession>
<keyword evidence="3" id="KW-1185">Reference proteome</keyword>
<dbReference type="EMBL" id="JAWQEG010000483">
    <property type="protein sequence ID" value="KAK3889474.1"/>
    <property type="molecule type" value="Genomic_DNA"/>
</dbReference>
<evidence type="ECO:0000256" key="1">
    <source>
        <dbReference type="SAM" id="MobiDB-lite"/>
    </source>
</evidence>
<comment type="caution">
    <text evidence="2">The sequence shown here is derived from an EMBL/GenBank/DDBJ whole genome shotgun (WGS) entry which is preliminary data.</text>
</comment>
<sequence length="105" mass="12020">MRGRGQGRGRSRRRSKPSLEIEIRKVKLPSGPRRRSARLSQENRVEESEIDLSSTNPSQYIEQLSSSLEMPLRPPIHASTPQEMDMLRKRAKKIGLNSDKSTTYT</sequence>
<evidence type="ECO:0000313" key="3">
    <source>
        <dbReference type="Proteomes" id="UP001286313"/>
    </source>
</evidence>
<protein>
    <submittedName>
        <fullName evidence="2">Uncharacterized protein</fullName>
    </submittedName>
</protein>
<feature type="region of interest" description="Disordered" evidence="1">
    <location>
        <begin position="1"/>
        <end position="57"/>
    </location>
</feature>
<dbReference type="Proteomes" id="UP001286313">
    <property type="component" value="Unassembled WGS sequence"/>
</dbReference>
<dbReference type="AlphaFoldDB" id="A0AAE1GD00"/>
<reference evidence="2" key="1">
    <citation type="submission" date="2023-10" db="EMBL/GenBank/DDBJ databases">
        <title>Genome assemblies of two species of porcelain crab, Petrolisthes cinctipes and Petrolisthes manimaculis (Anomura: Porcellanidae).</title>
        <authorList>
            <person name="Angst P."/>
        </authorList>
    </citation>
    <scope>NUCLEOTIDE SEQUENCE</scope>
    <source>
        <strain evidence="2">PB745_01</strain>
        <tissue evidence="2">Gill</tissue>
    </source>
</reference>
<feature type="compositionally biased region" description="Basic residues" evidence="1">
    <location>
        <begin position="1"/>
        <end position="16"/>
    </location>
</feature>
<name>A0AAE1GD00_PETCI</name>
<organism evidence="2 3">
    <name type="scientific">Petrolisthes cinctipes</name>
    <name type="common">Flat porcelain crab</name>
    <dbReference type="NCBI Taxonomy" id="88211"/>
    <lineage>
        <taxon>Eukaryota</taxon>
        <taxon>Metazoa</taxon>
        <taxon>Ecdysozoa</taxon>
        <taxon>Arthropoda</taxon>
        <taxon>Crustacea</taxon>
        <taxon>Multicrustacea</taxon>
        <taxon>Malacostraca</taxon>
        <taxon>Eumalacostraca</taxon>
        <taxon>Eucarida</taxon>
        <taxon>Decapoda</taxon>
        <taxon>Pleocyemata</taxon>
        <taxon>Anomura</taxon>
        <taxon>Galatheoidea</taxon>
        <taxon>Porcellanidae</taxon>
        <taxon>Petrolisthes</taxon>
    </lineage>
</organism>